<dbReference type="HOGENOM" id="CLU_1903937_0_0_10"/>
<evidence type="ECO:0000313" key="1">
    <source>
        <dbReference type="EMBL" id="EDP96787.1"/>
    </source>
</evidence>
<organism evidence="1 2">
    <name type="scientific">Kordia algicida OT-1</name>
    <dbReference type="NCBI Taxonomy" id="391587"/>
    <lineage>
        <taxon>Bacteria</taxon>
        <taxon>Pseudomonadati</taxon>
        <taxon>Bacteroidota</taxon>
        <taxon>Flavobacteriia</taxon>
        <taxon>Flavobacteriales</taxon>
        <taxon>Flavobacteriaceae</taxon>
        <taxon>Kordia</taxon>
    </lineage>
</organism>
<dbReference type="EMBL" id="ABIB01000003">
    <property type="protein sequence ID" value="EDP96787.1"/>
    <property type="molecule type" value="Genomic_DNA"/>
</dbReference>
<name>A9DRF7_9FLAO</name>
<proteinExistence type="predicted"/>
<comment type="caution">
    <text evidence="1">The sequence shown here is derived from an EMBL/GenBank/DDBJ whole genome shotgun (WGS) entry which is preliminary data.</text>
</comment>
<dbReference type="AlphaFoldDB" id="A9DRF7"/>
<gene>
    <name evidence="1" type="ORF">KAOT1_16528</name>
</gene>
<keyword evidence="2" id="KW-1185">Reference proteome</keyword>
<reference evidence="1 2" key="1">
    <citation type="journal article" date="2011" name="J. Bacteriol.">
        <title>Genome sequence of the algicidal bacterium Kordia algicida OT-1.</title>
        <authorList>
            <person name="Lee H.S."/>
            <person name="Kang S.G."/>
            <person name="Kwon K.K."/>
            <person name="Lee J.H."/>
            <person name="Kim S.J."/>
        </authorList>
    </citation>
    <scope>NUCLEOTIDE SEQUENCE [LARGE SCALE GENOMIC DNA]</scope>
    <source>
        <strain evidence="1 2">OT-1</strain>
    </source>
</reference>
<evidence type="ECO:0000313" key="2">
    <source>
        <dbReference type="Proteomes" id="UP000002945"/>
    </source>
</evidence>
<protein>
    <submittedName>
        <fullName evidence="1">Uncharacterized protein</fullName>
    </submittedName>
</protein>
<accession>A9DRF7</accession>
<dbReference type="OrthoDB" id="1268672at2"/>
<sequence>MKATKDEIIETALQILERYEPLNRSSIVVREEKVPVFTESREYYYKYDGWFFMIDGTEIYDVGPDKISDSYLLYFLEDGTCIRLSIANAEGGSGINTCIIYKEGVGYKWVSIKDFLAHHNFNFNDPKFEKVMF</sequence>
<dbReference type="Proteomes" id="UP000002945">
    <property type="component" value="Unassembled WGS sequence"/>
</dbReference>
<dbReference type="RefSeq" id="WP_007095841.1">
    <property type="nucleotide sequence ID" value="NZ_CP142125.1"/>
</dbReference>